<name>F3KSI4_9BURK</name>
<comment type="caution">
    <text evidence="1">The sequence shown here is derived from an EMBL/GenBank/DDBJ whole genome shotgun (WGS) entry which is preliminary data.</text>
</comment>
<dbReference type="InterPro" id="IPR053165">
    <property type="entry name" value="HSI-I_assembly_Hcp1"/>
</dbReference>
<dbReference type="PANTHER" id="PTHR36152">
    <property type="entry name" value="CYTOPLASMIC PROTEIN-RELATED"/>
    <property type="match status" value="1"/>
</dbReference>
<dbReference type="Gene3D" id="2.30.110.20">
    <property type="entry name" value="Hcp1-like"/>
    <property type="match status" value="1"/>
</dbReference>
<dbReference type="STRING" id="887062.HGR_07066"/>
<dbReference type="Proteomes" id="UP000016368">
    <property type="component" value="Unassembled WGS sequence"/>
</dbReference>
<dbReference type="InterPro" id="IPR008514">
    <property type="entry name" value="T6SS_Hcp"/>
</dbReference>
<accession>F3KSI4</accession>
<evidence type="ECO:0008006" key="3">
    <source>
        <dbReference type="Google" id="ProtNLM"/>
    </source>
</evidence>
<organism evidence="1 2">
    <name type="scientific">Hylemonella gracilis ATCC 19624</name>
    <dbReference type="NCBI Taxonomy" id="887062"/>
    <lineage>
        <taxon>Bacteria</taxon>
        <taxon>Pseudomonadati</taxon>
        <taxon>Pseudomonadota</taxon>
        <taxon>Betaproteobacteria</taxon>
        <taxon>Burkholderiales</taxon>
        <taxon>Comamonadaceae</taxon>
        <taxon>Hylemonella</taxon>
    </lineage>
</organism>
<dbReference type="SUPFAM" id="SSF141452">
    <property type="entry name" value="Hcp1-like"/>
    <property type="match status" value="1"/>
</dbReference>
<dbReference type="PANTHER" id="PTHR36152:SF1">
    <property type="entry name" value="UBIQUITIN-LIKE DOMAIN-CONTAINING PROTEIN"/>
    <property type="match status" value="1"/>
</dbReference>
<reference evidence="1 2" key="1">
    <citation type="journal article" date="2011" name="EMBO J.">
        <title>Structural diversity of bacterial flagellar motors.</title>
        <authorList>
            <person name="Chen S."/>
            <person name="Beeby M."/>
            <person name="Murphy G.E."/>
            <person name="Leadbetter J.R."/>
            <person name="Hendrixson D.R."/>
            <person name="Briegel A."/>
            <person name="Li Z."/>
            <person name="Shi J."/>
            <person name="Tocheva E.I."/>
            <person name="Muller A."/>
            <person name="Dobro M.J."/>
            <person name="Jensen G.J."/>
        </authorList>
    </citation>
    <scope>NUCLEOTIDE SEQUENCE [LARGE SCALE GENOMIC DNA]</scope>
    <source>
        <strain evidence="1 2">ATCC 19624</strain>
    </source>
</reference>
<keyword evidence="2" id="KW-1185">Reference proteome</keyword>
<dbReference type="RefSeq" id="WP_006297448.1">
    <property type="nucleotide sequence ID" value="NZ_AEGR01000051.1"/>
</dbReference>
<sequence>MDLIILQPGDDKMLSTNSWTTGGSLLDPSNTVKGNVWPGPADSVFSASTPGPGNVALRPGGYIELVSVHQGMKQQMTTDVSNSARTSGRPVVTEFTCVKYVDKSSVLLFDRCLRALPLGAGATAPTMLYVLRNSGTTTANIITMALRDAMISEIQFQTNPNDMPTEQFKINFTEILWTYTVQNADTTSGGVMSSGWSLARNAPIGQFT</sequence>
<evidence type="ECO:0000313" key="2">
    <source>
        <dbReference type="Proteomes" id="UP000016368"/>
    </source>
</evidence>
<dbReference type="eggNOG" id="COG3157">
    <property type="taxonomic scope" value="Bacteria"/>
</dbReference>
<dbReference type="Pfam" id="PF05638">
    <property type="entry name" value="T6SS_HCP"/>
    <property type="match status" value="1"/>
</dbReference>
<dbReference type="InterPro" id="IPR036624">
    <property type="entry name" value="Hcp1-lik_sf"/>
</dbReference>
<proteinExistence type="predicted"/>
<dbReference type="OrthoDB" id="6869716at2"/>
<dbReference type="EMBL" id="AEGR01000051">
    <property type="protein sequence ID" value="EGI77261.1"/>
    <property type="molecule type" value="Genomic_DNA"/>
</dbReference>
<evidence type="ECO:0000313" key="1">
    <source>
        <dbReference type="EMBL" id="EGI77261.1"/>
    </source>
</evidence>
<dbReference type="AlphaFoldDB" id="F3KSI4"/>
<gene>
    <name evidence="1" type="ORF">HGR_07066</name>
</gene>
<protein>
    <recommendedName>
        <fullName evidence="3">Type VI secretion system tube protein Hcp</fullName>
    </recommendedName>
</protein>